<evidence type="ECO:0000313" key="4">
    <source>
        <dbReference type="EMBL" id="SFZ76911.1"/>
    </source>
</evidence>
<dbReference type="OrthoDB" id="2356897at2"/>
<dbReference type="Pfam" id="PF05362">
    <property type="entry name" value="Lon_C"/>
    <property type="match status" value="1"/>
</dbReference>
<proteinExistence type="inferred from homology"/>
<dbReference type="GO" id="GO:0005524">
    <property type="term" value="F:ATP binding"/>
    <property type="evidence" value="ECO:0007669"/>
    <property type="project" value="InterPro"/>
</dbReference>
<dbReference type="STRING" id="1122154.SAMN02746068_02140"/>
<evidence type="ECO:0000256" key="2">
    <source>
        <dbReference type="SAM" id="Phobius"/>
    </source>
</evidence>
<name>A0A1K2HJH2_9LACT</name>
<dbReference type="SUPFAM" id="SSF54211">
    <property type="entry name" value="Ribosomal protein S5 domain 2-like"/>
    <property type="match status" value="1"/>
</dbReference>
<dbReference type="SUPFAM" id="SSF50156">
    <property type="entry name" value="PDZ domain-like"/>
    <property type="match status" value="1"/>
</dbReference>
<dbReference type="EC" id="3.4.21.53" evidence="1"/>
<dbReference type="GO" id="GO:0006508">
    <property type="term" value="P:proteolysis"/>
    <property type="evidence" value="ECO:0007669"/>
    <property type="project" value="UniProtKB-KW"/>
</dbReference>
<dbReference type="InterPro" id="IPR027065">
    <property type="entry name" value="Lon_Prtase"/>
</dbReference>
<dbReference type="Gene3D" id="3.30.230.10">
    <property type="match status" value="1"/>
</dbReference>
<feature type="active site" evidence="1">
    <location>
        <position position="287"/>
    </location>
</feature>
<dbReference type="InterPro" id="IPR036034">
    <property type="entry name" value="PDZ_sf"/>
</dbReference>
<organism evidence="4 5">
    <name type="scientific">Pseudolactococcus chungangensis CAU 28 = DSM 22330</name>
    <dbReference type="NCBI Taxonomy" id="1122154"/>
    <lineage>
        <taxon>Bacteria</taxon>
        <taxon>Bacillati</taxon>
        <taxon>Bacillota</taxon>
        <taxon>Bacilli</taxon>
        <taxon>Lactobacillales</taxon>
        <taxon>Streptococcaceae</taxon>
        <taxon>Pseudolactococcus</taxon>
    </lineage>
</organism>
<dbReference type="PANTHER" id="PTHR10046">
    <property type="entry name" value="ATP DEPENDENT LON PROTEASE FAMILY MEMBER"/>
    <property type="match status" value="1"/>
</dbReference>
<feature type="transmembrane region" description="Helical" evidence="2">
    <location>
        <begin position="12"/>
        <end position="35"/>
    </location>
</feature>
<keyword evidence="1" id="KW-0645">Protease</keyword>
<comment type="similarity">
    <text evidence="1">Belongs to the peptidase S16 family.</text>
</comment>
<keyword evidence="2" id="KW-0472">Membrane</keyword>
<feature type="active site" evidence="1">
    <location>
        <position position="242"/>
    </location>
</feature>
<evidence type="ECO:0000313" key="5">
    <source>
        <dbReference type="Proteomes" id="UP000185655"/>
    </source>
</evidence>
<evidence type="ECO:0000256" key="1">
    <source>
        <dbReference type="PROSITE-ProRule" id="PRU01122"/>
    </source>
</evidence>
<dbReference type="GO" id="GO:0004252">
    <property type="term" value="F:serine-type endopeptidase activity"/>
    <property type="evidence" value="ECO:0007669"/>
    <property type="project" value="UniProtKB-UniRule"/>
</dbReference>
<dbReference type="RefSeq" id="WP_031367133.1">
    <property type="nucleotide sequence ID" value="NZ_FPKS01000025.1"/>
</dbReference>
<dbReference type="NCBIfam" id="NF041438">
    <property type="entry name" value="SepM_fam_S16"/>
    <property type="match status" value="1"/>
</dbReference>
<dbReference type="InterPro" id="IPR020568">
    <property type="entry name" value="Ribosomal_Su5_D2-typ_SF"/>
</dbReference>
<feature type="domain" description="Lon proteolytic" evidence="3">
    <location>
        <begin position="234"/>
        <end position="353"/>
    </location>
</feature>
<dbReference type="GO" id="GO:0004176">
    <property type="term" value="F:ATP-dependent peptidase activity"/>
    <property type="evidence" value="ECO:0007669"/>
    <property type="project" value="UniProtKB-UniRule"/>
</dbReference>
<protein>
    <recommendedName>
        <fullName evidence="1">endopeptidase La</fullName>
        <ecNumber evidence="1">3.4.21.53</ecNumber>
    </recommendedName>
</protein>
<dbReference type="InterPro" id="IPR001478">
    <property type="entry name" value="PDZ"/>
</dbReference>
<dbReference type="InterPro" id="IPR008269">
    <property type="entry name" value="Lon_proteolytic"/>
</dbReference>
<dbReference type="Pfam" id="PF13180">
    <property type="entry name" value="PDZ_2"/>
    <property type="match status" value="1"/>
</dbReference>
<evidence type="ECO:0000259" key="3">
    <source>
        <dbReference type="PROSITE" id="PS51786"/>
    </source>
</evidence>
<sequence length="353" mass="38114">MSKNKKSLITKRWGIISIVGILVLLGVLLPLPYYVEMPGTTENVGTMVKVNQAPLSKKSEKGSLNLTTVSMMRATGASLIYAALTDFTDVYSKEDMMGTQSDADYTRMNAFYMASAQNAAIYEAFKLAGKPFDLEYKGVYVLDVMKESTFKNVLHIADTVTGVNEQSFKSSEALMAYIKSQKIGAKISVQYLDESGMSKSADGKTIKISDGKAGIGITLVDHTAIKSTPEVTIDAGSIGGPSAGMMFTLEIYAQLTGQDLTRGREIAGTGTIEKDGKIGRIGGIDKKIATASRNGAKIFLAPDDEITKEMKKAEPDVKSNYQEALAAAKKMNTKMKIVPVKTVQDAIDYLEKS</sequence>
<keyword evidence="2" id="KW-0812">Transmembrane</keyword>
<keyword evidence="1" id="KW-0720">Serine protease</keyword>
<gene>
    <name evidence="4" type="ORF">SAMN02746068_02140</name>
</gene>
<dbReference type="GO" id="GO:0030163">
    <property type="term" value="P:protein catabolic process"/>
    <property type="evidence" value="ECO:0007669"/>
    <property type="project" value="InterPro"/>
</dbReference>
<comment type="catalytic activity">
    <reaction evidence="1">
        <text>Hydrolysis of proteins in presence of ATP.</text>
        <dbReference type="EC" id="3.4.21.53"/>
    </reaction>
</comment>
<dbReference type="EMBL" id="FPKS01000025">
    <property type="protein sequence ID" value="SFZ76911.1"/>
    <property type="molecule type" value="Genomic_DNA"/>
</dbReference>
<keyword evidence="2" id="KW-1133">Transmembrane helix</keyword>
<dbReference type="InterPro" id="IPR014721">
    <property type="entry name" value="Ribsml_uS5_D2-typ_fold_subgr"/>
</dbReference>
<dbReference type="Proteomes" id="UP000185655">
    <property type="component" value="Unassembled WGS sequence"/>
</dbReference>
<dbReference type="PROSITE" id="PS51786">
    <property type="entry name" value="LON_PROTEOLYTIC"/>
    <property type="match status" value="1"/>
</dbReference>
<keyword evidence="1" id="KW-0378">Hydrolase</keyword>
<dbReference type="AlphaFoldDB" id="A0A1K2HJH2"/>
<accession>A0A1K2HJH2</accession>
<reference evidence="4 5" key="1">
    <citation type="submission" date="2016-11" db="EMBL/GenBank/DDBJ databases">
        <authorList>
            <person name="Jaros S."/>
            <person name="Januszkiewicz K."/>
            <person name="Wedrychowicz H."/>
        </authorList>
    </citation>
    <scope>NUCLEOTIDE SEQUENCE [LARGE SCALE GENOMIC DNA]</scope>
    <source>
        <strain evidence="4 5">DSM 22330</strain>
    </source>
</reference>